<comment type="caution">
    <text evidence="10">The sequence shown here is derived from an EMBL/GenBank/DDBJ whole genome shotgun (WGS) entry which is preliminary data.</text>
</comment>
<dbReference type="InterPro" id="IPR039653">
    <property type="entry name" value="Prenyltransferase"/>
</dbReference>
<keyword evidence="9" id="KW-0414">Isoprene biosynthesis</keyword>
<comment type="catalytic activity">
    <reaction evidence="9">
        <text>an all-trans-polyprenyl diphosphate + 4-hydroxybenzoate = a 4-hydroxy-3-(all-trans-polyprenyl)benzoate + diphosphate</text>
        <dbReference type="Rhea" id="RHEA:44504"/>
        <dbReference type="Rhea" id="RHEA-COMP:9514"/>
        <dbReference type="Rhea" id="RHEA-COMP:9564"/>
        <dbReference type="ChEBI" id="CHEBI:17879"/>
        <dbReference type="ChEBI" id="CHEBI:33019"/>
        <dbReference type="ChEBI" id="CHEBI:58914"/>
        <dbReference type="ChEBI" id="CHEBI:78396"/>
        <dbReference type="EC" id="2.5.1.39"/>
    </reaction>
</comment>
<keyword evidence="9" id="KW-0496">Mitochondrion</keyword>
<dbReference type="HAMAP" id="MF_01635">
    <property type="entry name" value="UbiA"/>
    <property type="match status" value="1"/>
</dbReference>
<proteinExistence type="inferred from homology"/>
<dbReference type="AlphaFoldDB" id="A0A9P4JF54"/>
<evidence type="ECO:0000313" key="11">
    <source>
        <dbReference type="Proteomes" id="UP000799536"/>
    </source>
</evidence>
<dbReference type="PANTHER" id="PTHR11048:SF28">
    <property type="entry name" value="4-HYDROXYBENZOATE POLYPRENYLTRANSFERASE, MITOCHONDRIAL"/>
    <property type="match status" value="1"/>
</dbReference>
<reference evidence="10" key="1">
    <citation type="journal article" date="2020" name="Stud. Mycol.">
        <title>101 Dothideomycetes genomes: a test case for predicting lifestyles and emergence of pathogens.</title>
        <authorList>
            <person name="Haridas S."/>
            <person name="Albert R."/>
            <person name="Binder M."/>
            <person name="Bloem J."/>
            <person name="Labutti K."/>
            <person name="Salamov A."/>
            <person name="Andreopoulos B."/>
            <person name="Baker S."/>
            <person name="Barry K."/>
            <person name="Bills G."/>
            <person name="Bluhm B."/>
            <person name="Cannon C."/>
            <person name="Castanera R."/>
            <person name="Culley D."/>
            <person name="Daum C."/>
            <person name="Ezra D."/>
            <person name="Gonzalez J."/>
            <person name="Henrissat B."/>
            <person name="Kuo A."/>
            <person name="Liang C."/>
            <person name="Lipzen A."/>
            <person name="Lutzoni F."/>
            <person name="Magnuson J."/>
            <person name="Mondo S."/>
            <person name="Nolan M."/>
            <person name="Ohm R."/>
            <person name="Pangilinan J."/>
            <person name="Park H.-J."/>
            <person name="Ramirez L."/>
            <person name="Alfaro M."/>
            <person name="Sun H."/>
            <person name="Tritt A."/>
            <person name="Yoshinaga Y."/>
            <person name="Zwiers L.-H."/>
            <person name="Turgeon B."/>
            <person name="Goodwin S."/>
            <person name="Spatafora J."/>
            <person name="Crous P."/>
            <person name="Grigoriev I."/>
        </authorList>
    </citation>
    <scope>NUCLEOTIDE SEQUENCE</scope>
    <source>
        <strain evidence="10">ATCC 74209</strain>
    </source>
</reference>
<evidence type="ECO:0000256" key="8">
    <source>
        <dbReference type="ARBA" id="ARBA00023136"/>
    </source>
</evidence>
<feature type="transmembrane region" description="Helical" evidence="9">
    <location>
        <begin position="252"/>
        <end position="274"/>
    </location>
</feature>
<dbReference type="Pfam" id="PF01040">
    <property type="entry name" value="UbiA"/>
    <property type="match status" value="1"/>
</dbReference>
<keyword evidence="9" id="KW-0999">Mitochondrion inner membrane</keyword>
<dbReference type="GO" id="GO:0008299">
    <property type="term" value="P:isoprenoid biosynthetic process"/>
    <property type="evidence" value="ECO:0007669"/>
    <property type="project" value="UniProtKB-UniRule"/>
</dbReference>
<dbReference type="FunFam" id="1.10.357.140:FF:000008">
    <property type="entry name" value="4-hydroxybenzoate octaprenyltransferase"/>
    <property type="match status" value="1"/>
</dbReference>
<comment type="function">
    <text evidence="9">Catalyzes the prenylation of para-hydroxybenzoate (PHB) with an all-trans polyprenyl group. Mediates the second step in the final reaction sequence of coenzyme Q (CoQ) biosynthesis, which is the condensation of the polyisoprenoid side chain with PHB, generating the first membrane-bound Q intermediate.</text>
</comment>
<evidence type="ECO:0000256" key="5">
    <source>
        <dbReference type="ARBA" id="ARBA00022679"/>
    </source>
</evidence>
<dbReference type="FunFam" id="1.20.120.1780:FF:000001">
    <property type="entry name" value="4-hydroxybenzoate octaprenyltransferase"/>
    <property type="match status" value="1"/>
</dbReference>
<evidence type="ECO:0000313" key="10">
    <source>
        <dbReference type="EMBL" id="KAF2197144.1"/>
    </source>
</evidence>
<feature type="transmembrane region" description="Helical" evidence="9">
    <location>
        <begin position="74"/>
        <end position="97"/>
    </location>
</feature>
<dbReference type="Gene3D" id="1.20.120.1780">
    <property type="entry name" value="UbiA prenyltransferase"/>
    <property type="match status" value="1"/>
</dbReference>
<organism evidence="10 11">
    <name type="scientific">Delitschia confertaspora ATCC 74209</name>
    <dbReference type="NCBI Taxonomy" id="1513339"/>
    <lineage>
        <taxon>Eukaryota</taxon>
        <taxon>Fungi</taxon>
        <taxon>Dikarya</taxon>
        <taxon>Ascomycota</taxon>
        <taxon>Pezizomycotina</taxon>
        <taxon>Dothideomycetes</taxon>
        <taxon>Pleosporomycetidae</taxon>
        <taxon>Pleosporales</taxon>
        <taxon>Delitschiaceae</taxon>
        <taxon>Delitschia</taxon>
    </lineage>
</organism>
<keyword evidence="11" id="KW-1185">Reference proteome</keyword>
<evidence type="ECO:0000256" key="4">
    <source>
        <dbReference type="ARBA" id="ARBA00005985"/>
    </source>
</evidence>
<dbReference type="GO" id="GO:0005743">
    <property type="term" value="C:mitochondrial inner membrane"/>
    <property type="evidence" value="ECO:0007669"/>
    <property type="project" value="UniProtKB-SubCell"/>
</dbReference>
<sequence>MTNGTRRKQDELPAYVPPKVGILSRIPASWVPYGELMRIDKPTGIFLFYFPHLFGTLYAGLLPGSSQGSPMDLLFTNGILFFGTVFSRAAACAWNDILDREYDRQVLRCRLRPLARGAISLTQALGFTFFMTIVCVGFISALPLDFAKAAFPSITLLVLYPLAKRFTDFPQLVLGIQIALSFFLGIIATGYDFSTFFERTNATQRNSSLIAMIFFYAANVCWTVVYDTVYAQQDVKDDAKAGVKSMAVRYRNNARGLLVAVALLQVGFLAATGFYESLGISYFSLSCGGTTSAMVWMILTLDLNSPAECMWWFKNGCWLVGLSITGGLGYANLLASGRRS</sequence>
<evidence type="ECO:0000256" key="1">
    <source>
        <dbReference type="ARBA" id="ARBA00001946"/>
    </source>
</evidence>
<evidence type="ECO:0000256" key="2">
    <source>
        <dbReference type="ARBA" id="ARBA00004141"/>
    </source>
</evidence>
<dbReference type="GO" id="GO:0006744">
    <property type="term" value="P:ubiquinone biosynthetic process"/>
    <property type="evidence" value="ECO:0007669"/>
    <property type="project" value="UniProtKB-UniRule"/>
</dbReference>
<dbReference type="EC" id="2.5.1.39" evidence="9"/>
<keyword evidence="7 9" id="KW-1133">Transmembrane helix</keyword>
<feature type="transmembrane region" description="Helical" evidence="9">
    <location>
        <begin position="311"/>
        <end position="331"/>
    </location>
</feature>
<evidence type="ECO:0000256" key="6">
    <source>
        <dbReference type="ARBA" id="ARBA00022692"/>
    </source>
</evidence>
<evidence type="ECO:0000256" key="3">
    <source>
        <dbReference type="ARBA" id="ARBA00005179"/>
    </source>
</evidence>
<dbReference type="Gene3D" id="1.10.357.140">
    <property type="entry name" value="UbiA prenyltransferase"/>
    <property type="match status" value="1"/>
</dbReference>
<comment type="pathway">
    <text evidence="3">Secondary metabolite biosynthesis.</text>
</comment>
<feature type="transmembrane region" description="Helical" evidence="9">
    <location>
        <begin position="118"/>
        <end position="140"/>
    </location>
</feature>
<feature type="transmembrane region" description="Helical" evidence="9">
    <location>
        <begin position="172"/>
        <end position="189"/>
    </location>
</feature>
<evidence type="ECO:0000256" key="9">
    <source>
        <dbReference type="HAMAP-Rule" id="MF_03189"/>
    </source>
</evidence>
<evidence type="ECO:0000256" key="7">
    <source>
        <dbReference type="ARBA" id="ARBA00022989"/>
    </source>
</evidence>
<dbReference type="InterPro" id="IPR006370">
    <property type="entry name" value="HB_polyprenyltransferase-like"/>
</dbReference>
<comment type="similarity">
    <text evidence="4 9">Belongs to the UbiA prenyltransferase family.</text>
</comment>
<dbReference type="InterPro" id="IPR044878">
    <property type="entry name" value="UbiA_sf"/>
</dbReference>
<dbReference type="PANTHER" id="PTHR11048">
    <property type="entry name" value="PRENYLTRANSFERASES"/>
    <property type="match status" value="1"/>
</dbReference>
<accession>A0A9P4JF54</accession>
<keyword evidence="5 9" id="KW-0808">Transferase</keyword>
<dbReference type="OrthoDB" id="18170at2759"/>
<feature type="transmembrane region" description="Helical" evidence="9">
    <location>
        <begin position="280"/>
        <end position="299"/>
    </location>
</feature>
<keyword evidence="6 9" id="KW-0812">Transmembrane</keyword>
<dbReference type="InterPro" id="IPR000537">
    <property type="entry name" value="UbiA_prenyltransferase"/>
</dbReference>
<protein>
    <recommendedName>
        <fullName evidence="9">4-hydroxybenzoate polyprenyltransferase, mitochondrial</fullName>
        <shortName evidence="9">4-HB polyprenyltransferase</shortName>
        <ecNumber evidence="9">2.5.1.39</ecNumber>
    </recommendedName>
    <alternativeName>
        <fullName evidence="9">Para-hydroxybenzoate--polyprenyltransferase</fullName>
        <shortName evidence="9">PHB:PPT</shortName>
        <shortName evidence="9">PHB:polyprenyltransferase</shortName>
    </alternativeName>
</protein>
<dbReference type="Proteomes" id="UP000799536">
    <property type="component" value="Unassembled WGS sequence"/>
</dbReference>
<dbReference type="GO" id="GO:0008412">
    <property type="term" value="F:4-hydroxybenzoate polyprenyltransferase activity"/>
    <property type="evidence" value="ECO:0007669"/>
    <property type="project" value="UniProtKB-EC"/>
</dbReference>
<feature type="transmembrane region" description="Helical" evidence="9">
    <location>
        <begin position="209"/>
        <end position="231"/>
    </location>
</feature>
<comment type="subcellular location">
    <subcellularLocation>
        <location evidence="2">Membrane</location>
        <topology evidence="2">Multi-pass membrane protein</topology>
    </subcellularLocation>
    <subcellularLocation>
        <location evidence="9">Mitochondrion inner membrane</location>
        <topology evidence="9">Multi-pass membrane protein</topology>
        <orientation evidence="9">Matrix side</orientation>
    </subcellularLocation>
</comment>
<name>A0A9P4JF54_9PLEO</name>
<comment type="pathway">
    <text evidence="9">Cofactor biosynthesis; ubiquinone biosynthesis.</text>
</comment>
<keyword evidence="9" id="KW-0831">Ubiquinone biosynthesis</keyword>
<dbReference type="CDD" id="cd13959">
    <property type="entry name" value="PT_UbiA_COQ2"/>
    <property type="match status" value="1"/>
</dbReference>
<dbReference type="EMBL" id="ML994273">
    <property type="protein sequence ID" value="KAF2197144.1"/>
    <property type="molecule type" value="Genomic_DNA"/>
</dbReference>
<feature type="transmembrane region" description="Helical" evidence="9">
    <location>
        <begin position="45"/>
        <end position="62"/>
    </location>
</feature>
<gene>
    <name evidence="10" type="ORF">GQ43DRAFT_496922</name>
</gene>
<keyword evidence="8 9" id="KW-0472">Membrane</keyword>
<comment type="cofactor">
    <cofactor evidence="1 9">
        <name>Mg(2+)</name>
        <dbReference type="ChEBI" id="CHEBI:18420"/>
    </cofactor>
</comment>